<feature type="compositionally biased region" description="Basic and acidic residues" evidence="10">
    <location>
        <begin position="217"/>
        <end position="253"/>
    </location>
</feature>
<dbReference type="InterPro" id="IPR001841">
    <property type="entry name" value="Znf_RING"/>
</dbReference>
<gene>
    <name evidence="15" type="ORF">PG999_009823</name>
</gene>
<dbReference type="SUPFAM" id="SSF52540">
    <property type="entry name" value="P-loop containing nucleoside triphosphate hydrolases"/>
    <property type="match status" value="2"/>
</dbReference>
<dbReference type="GO" id="GO:0008270">
    <property type="term" value="F:zinc ion binding"/>
    <property type="evidence" value="ECO:0007669"/>
    <property type="project" value="UniProtKB-KW"/>
</dbReference>
<feature type="domain" description="Helicase C-terminal" evidence="14">
    <location>
        <begin position="1045"/>
        <end position="1195"/>
    </location>
</feature>
<dbReference type="InterPro" id="IPR027417">
    <property type="entry name" value="P-loop_NTPase"/>
</dbReference>
<comment type="caution">
    <text evidence="15">The sequence shown here is derived from an EMBL/GenBank/DDBJ whole genome shotgun (WGS) entry which is preliminary data.</text>
</comment>
<feature type="region of interest" description="Disordered" evidence="10">
    <location>
        <begin position="989"/>
        <end position="1010"/>
    </location>
</feature>
<dbReference type="GO" id="GO:0005524">
    <property type="term" value="F:ATP binding"/>
    <property type="evidence" value="ECO:0007669"/>
    <property type="project" value="UniProtKB-KW"/>
</dbReference>
<dbReference type="GO" id="GO:0016787">
    <property type="term" value="F:hydrolase activity"/>
    <property type="evidence" value="ECO:0007669"/>
    <property type="project" value="UniProtKB-KW"/>
</dbReference>
<feature type="compositionally biased region" description="Basic and acidic residues" evidence="10">
    <location>
        <begin position="349"/>
        <end position="363"/>
    </location>
</feature>
<evidence type="ECO:0000256" key="3">
    <source>
        <dbReference type="ARBA" id="ARBA00022741"/>
    </source>
</evidence>
<dbReference type="SMART" id="SM00487">
    <property type="entry name" value="DEXDc"/>
    <property type="match status" value="1"/>
</dbReference>
<dbReference type="Pfam" id="PF00271">
    <property type="entry name" value="Helicase_C"/>
    <property type="match status" value="1"/>
</dbReference>
<evidence type="ECO:0000313" key="15">
    <source>
        <dbReference type="EMBL" id="KAK8106464.1"/>
    </source>
</evidence>
<evidence type="ECO:0000256" key="2">
    <source>
        <dbReference type="ARBA" id="ARBA00022723"/>
    </source>
</evidence>
<evidence type="ECO:0000313" key="16">
    <source>
        <dbReference type="Proteomes" id="UP001392437"/>
    </source>
</evidence>
<keyword evidence="4 9" id="KW-0863">Zinc-finger</keyword>
<evidence type="ECO:0000256" key="7">
    <source>
        <dbReference type="ARBA" id="ARBA00022833"/>
    </source>
</evidence>
<dbReference type="InterPro" id="IPR050628">
    <property type="entry name" value="SNF2_RAD54_helicase_TF"/>
</dbReference>
<feature type="domain" description="RING-type" evidence="12">
    <location>
        <begin position="890"/>
        <end position="935"/>
    </location>
</feature>
<dbReference type="Pfam" id="PF00176">
    <property type="entry name" value="SNF2-rel_dom"/>
    <property type="match status" value="1"/>
</dbReference>
<keyword evidence="5" id="KW-0378">Hydrolase</keyword>
<proteinExistence type="inferred from homology"/>
<dbReference type="GO" id="GO:0008094">
    <property type="term" value="F:ATP-dependent activity, acting on DNA"/>
    <property type="evidence" value="ECO:0007669"/>
    <property type="project" value="TreeGrafter"/>
</dbReference>
<evidence type="ECO:0000256" key="11">
    <source>
        <dbReference type="SAM" id="Phobius"/>
    </source>
</evidence>
<keyword evidence="7" id="KW-0862">Zinc</keyword>
<dbReference type="SUPFAM" id="SSF57850">
    <property type="entry name" value="RING/U-box"/>
    <property type="match status" value="1"/>
</dbReference>
<evidence type="ECO:0000256" key="8">
    <source>
        <dbReference type="ARBA" id="ARBA00022840"/>
    </source>
</evidence>
<dbReference type="GO" id="GO:0005634">
    <property type="term" value="C:nucleus"/>
    <property type="evidence" value="ECO:0007669"/>
    <property type="project" value="TreeGrafter"/>
</dbReference>
<dbReference type="GO" id="GO:0004386">
    <property type="term" value="F:helicase activity"/>
    <property type="evidence" value="ECO:0007669"/>
    <property type="project" value="UniProtKB-KW"/>
</dbReference>
<dbReference type="InterPro" id="IPR017907">
    <property type="entry name" value="Znf_RING_CS"/>
</dbReference>
<dbReference type="EMBL" id="JAQQWP010000008">
    <property type="protein sequence ID" value="KAK8106464.1"/>
    <property type="molecule type" value="Genomic_DNA"/>
</dbReference>
<feature type="domain" description="Helicase ATP-binding" evidence="13">
    <location>
        <begin position="510"/>
        <end position="699"/>
    </location>
</feature>
<dbReference type="PROSITE" id="PS51192">
    <property type="entry name" value="HELICASE_ATP_BIND_1"/>
    <property type="match status" value="1"/>
</dbReference>
<dbReference type="Proteomes" id="UP001392437">
    <property type="component" value="Unassembled WGS sequence"/>
</dbReference>
<evidence type="ECO:0000256" key="9">
    <source>
        <dbReference type="PROSITE-ProRule" id="PRU00175"/>
    </source>
</evidence>
<dbReference type="PANTHER" id="PTHR45626">
    <property type="entry name" value="TRANSCRIPTION TERMINATION FACTOR 2-RELATED"/>
    <property type="match status" value="1"/>
</dbReference>
<dbReference type="CDD" id="cd18793">
    <property type="entry name" value="SF2_C_SNF"/>
    <property type="match status" value="1"/>
</dbReference>
<keyword evidence="11" id="KW-0472">Membrane</keyword>
<dbReference type="SMART" id="SM00184">
    <property type="entry name" value="RING"/>
    <property type="match status" value="1"/>
</dbReference>
<dbReference type="PANTHER" id="PTHR45626:SF17">
    <property type="entry name" value="HELICASE-LIKE TRANSCRIPTION FACTOR"/>
    <property type="match status" value="1"/>
</dbReference>
<evidence type="ECO:0000256" key="1">
    <source>
        <dbReference type="ARBA" id="ARBA00007025"/>
    </source>
</evidence>
<dbReference type="AlphaFoldDB" id="A0AAW0QLR8"/>
<dbReference type="GO" id="GO:0006281">
    <property type="term" value="P:DNA repair"/>
    <property type="evidence" value="ECO:0007669"/>
    <property type="project" value="TreeGrafter"/>
</dbReference>
<evidence type="ECO:0000259" key="14">
    <source>
        <dbReference type="PROSITE" id="PS51194"/>
    </source>
</evidence>
<dbReference type="InterPro" id="IPR038718">
    <property type="entry name" value="SNF2-like_sf"/>
</dbReference>
<dbReference type="InterPro" id="IPR014001">
    <property type="entry name" value="Helicase_ATP-bd"/>
</dbReference>
<dbReference type="InterPro" id="IPR049730">
    <property type="entry name" value="SNF2/RAD54-like_C"/>
</dbReference>
<dbReference type="CDD" id="cd18008">
    <property type="entry name" value="DEXDc_SHPRH-like"/>
    <property type="match status" value="1"/>
</dbReference>
<feature type="region of interest" description="Disordered" evidence="10">
    <location>
        <begin position="70"/>
        <end position="92"/>
    </location>
</feature>
<accession>A0AAW0QLR8</accession>
<sequence length="1228" mass="140276">MQAFSFSCHSNLGIVVTLTSALFSSIVFIAITTDPICPGRPAPELFGDNPFSNSAIQQISEAMDLTVVPGGDSETSTPMPASEMETVKQEEEDHRMAEVIDLTMMSDDDCELSNHMPTSQVKPVKQEEEHNPFNYLPDHQKPEVIGPTGMPDDDSEPSKHISASDTKPVKQEEEDSMSVPDRVLPEPYQVQVKLEQAQVEPEHDMAEKFNPVVQETKGVERHTTQEADSGTSKDKTTQDDPSLARDKDHEHNGSLEAQQNQDIRNGPDLASSEVPAQDDVTQQNEEFELLMDDLREYTAKRDKLQAELTKKPGPPIKHRRLKRLERQVQDTKAKLQLIRPNTAIEDLEKEPSLDAKPVKEKNTPSKRHPRTAKEWFERHFRDPKRAAAQRKVQKILFTKPNTVLENAGKRRRSYKGHGKTDAILRRYFTAQSCSKIIEARIALQNLPESETKVLTTQRKQIEQTRVKALENCNNSIAKFDIGRLKEALQSFGLQSRLRNHQLLRVHWMLEKEFGPDKGGILADEIGLGKTIQTLACMVHNKPSNADPKPTLIVVPAASVAQWISEIKKHISPDTPLSTTNYKSSKGEDMEFLKRSDVIITSYQEVQKSFLPSKIQRQMKSKACTEKETRDLRDKHLGDLHKMKFWRVVLDEAHAIKNHDSHTSLSCRGLNAKHRWALSGTPLHNTPLEIWPYLKFLDVPWAGDILQFRKRLDLLDIPTNQEQLQTIIEETMMRRTMSDTILGLPLWETPEIHVEQKWISHTGEEEIIYRIIEARYRKVVNGRMDEIRDEGKKTKLEDIPFCMTYLMRLRQVTAHPFLLGPAIKDTLIQEDYKDMESQISKLDTPTPFFDQIKIFCAEQMKDLGRESGRNPDVPAQVATAMVMSENDDHNCKLCDDELTDPQKNSCGHVFCLSCIHGRMWGPKEPGESKAVCPTCKKELREWQPAPMQEIADAPFVEEDRPASYTKEKLDAIRMMNLTVKEYEDLMADKKQRDLDRASQPSDYEGKDGHKLGNDYLNNQPRLKHSDIPFLVALDEEYPKPMVHSAKTKQVMETVLEWQMDASNDKIIIFVQFIQESMILGRMLQFEGIEFVYFNGQMQAKDKTAAIDIFHQKDEVKVMIASLKCGGVGLNLTCANRVILVDPWWNTPMENQAFGRVYRIGQKKKTYLQSILVKNTIDRRMHDIQKDKVKMIEQAMQHSRGLSTQEAMKLIGNLTKDEAGNTVLKADYED</sequence>
<keyword evidence="8" id="KW-0067">ATP-binding</keyword>
<feature type="region of interest" description="Disordered" evidence="10">
    <location>
        <begin position="341"/>
        <end position="370"/>
    </location>
</feature>
<reference evidence="15 16" key="1">
    <citation type="submission" date="2023-01" db="EMBL/GenBank/DDBJ databases">
        <title>Analysis of 21 Apiospora genomes using comparative genomics revels a genus with tremendous synthesis potential of carbohydrate active enzymes and secondary metabolites.</title>
        <authorList>
            <person name="Sorensen T."/>
        </authorList>
    </citation>
    <scope>NUCLEOTIDE SEQUENCE [LARGE SCALE GENOMIC DNA]</scope>
    <source>
        <strain evidence="15 16">CBS 117206</strain>
    </source>
</reference>
<evidence type="ECO:0000256" key="4">
    <source>
        <dbReference type="ARBA" id="ARBA00022771"/>
    </source>
</evidence>
<dbReference type="Pfam" id="PF13445">
    <property type="entry name" value="zf-RING_UBOX"/>
    <property type="match status" value="1"/>
</dbReference>
<keyword evidence="3" id="KW-0547">Nucleotide-binding</keyword>
<evidence type="ECO:0000256" key="5">
    <source>
        <dbReference type="ARBA" id="ARBA00022801"/>
    </source>
</evidence>
<feature type="transmembrane region" description="Helical" evidence="11">
    <location>
        <begin position="12"/>
        <end position="31"/>
    </location>
</feature>
<dbReference type="PROSITE" id="PS51194">
    <property type="entry name" value="HELICASE_CTER"/>
    <property type="match status" value="1"/>
</dbReference>
<keyword evidence="16" id="KW-1185">Reference proteome</keyword>
<comment type="similarity">
    <text evidence="1">Belongs to the SNF2/RAD54 helicase family.</text>
</comment>
<evidence type="ECO:0000256" key="6">
    <source>
        <dbReference type="ARBA" id="ARBA00022806"/>
    </source>
</evidence>
<name>A0AAW0QLR8_9PEZI</name>
<dbReference type="PROSITE" id="PS50089">
    <property type="entry name" value="ZF_RING_2"/>
    <property type="match status" value="1"/>
</dbReference>
<evidence type="ECO:0000259" key="12">
    <source>
        <dbReference type="PROSITE" id="PS50089"/>
    </source>
</evidence>
<dbReference type="Gene3D" id="3.30.40.10">
    <property type="entry name" value="Zinc/RING finger domain, C3HC4 (zinc finger)"/>
    <property type="match status" value="1"/>
</dbReference>
<dbReference type="InterPro" id="IPR001650">
    <property type="entry name" value="Helicase_C-like"/>
</dbReference>
<keyword evidence="11" id="KW-0812">Transmembrane</keyword>
<keyword evidence="6" id="KW-0347">Helicase</keyword>
<dbReference type="SMART" id="SM00490">
    <property type="entry name" value="HELICc"/>
    <property type="match status" value="1"/>
</dbReference>
<evidence type="ECO:0000259" key="13">
    <source>
        <dbReference type="PROSITE" id="PS51192"/>
    </source>
</evidence>
<dbReference type="InterPro" id="IPR027370">
    <property type="entry name" value="Znf-RING_euk"/>
</dbReference>
<evidence type="ECO:0000256" key="10">
    <source>
        <dbReference type="SAM" id="MobiDB-lite"/>
    </source>
</evidence>
<dbReference type="InterPro" id="IPR013083">
    <property type="entry name" value="Znf_RING/FYVE/PHD"/>
</dbReference>
<dbReference type="PROSITE" id="PS00518">
    <property type="entry name" value="ZF_RING_1"/>
    <property type="match status" value="1"/>
</dbReference>
<dbReference type="InterPro" id="IPR000330">
    <property type="entry name" value="SNF2_N"/>
</dbReference>
<protein>
    <submittedName>
        <fullName evidence="15">Uncharacterized protein</fullName>
    </submittedName>
</protein>
<keyword evidence="11" id="KW-1133">Transmembrane helix</keyword>
<dbReference type="Gene3D" id="3.40.50.300">
    <property type="entry name" value="P-loop containing nucleotide triphosphate hydrolases"/>
    <property type="match status" value="1"/>
</dbReference>
<keyword evidence="2" id="KW-0479">Metal-binding</keyword>
<dbReference type="Gene3D" id="3.40.50.10810">
    <property type="entry name" value="Tandem AAA-ATPase domain"/>
    <property type="match status" value="1"/>
</dbReference>
<organism evidence="15 16">
    <name type="scientific">Apiospora kogelbergensis</name>
    <dbReference type="NCBI Taxonomy" id="1337665"/>
    <lineage>
        <taxon>Eukaryota</taxon>
        <taxon>Fungi</taxon>
        <taxon>Dikarya</taxon>
        <taxon>Ascomycota</taxon>
        <taxon>Pezizomycotina</taxon>
        <taxon>Sordariomycetes</taxon>
        <taxon>Xylariomycetidae</taxon>
        <taxon>Amphisphaeriales</taxon>
        <taxon>Apiosporaceae</taxon>
        <taxon>Apiospora</taxon>
    </lineage>
</organism>
<feature type="region of interest" description="Disordered" evidence="10">
    <location>
        <begin position="109"/>
        <end position="287"/>
    </location>
</feature>